<dbReference type="GO" id="GO:0005829">
    <property type="term" value="C:cytosol"/>
    <property type="evidence" value="ECO:0007669"/>
    <property type="project" value="TreeGrafter"/>
</dbReference>
<dbReference type="OrthoDB" id="9808669at2"/>
<dbReference type="SUPFAM" id="SSF53901">
    <property type="entry name" value="Thiolase-like"/>
    <property type="match status" value="2"/>
</dbReference>
<dbReference type="InterPro" id="IPR014031">
    <property type="entry name" value="Ketoacyl_synth_C"/>
</dbReference>
<evidence type="ECO:0000256" key="1">
    <source>
        <dbReference type="ARBA" id="ARBA00008467"/>
    </source>
</evidence>
<gene>
    <name evidence="5" type="ORF">SAMN06265355_104194</name>
</gene>
<dbReference type="PROSITE" id="PS00606">
    <property type="entry name" value="KS3_1"/>
    <property type="match status" value="1"/>
</dbReference>
<evidence type="ECO:0000256" key="3">
    <source>
        <dbReference type="RuleBase" id="RU003694"/>
    </source>
</evidence>
<dbReference type="Gene3D" id="3.40.47.10">
    <property type="match status" value="2"/>
</dbReference>
<dbReference type="AlphaFoldDB" id="A0A238XCZ8"/>
<sequence>MTGAGPRRVVVTGLGAVTPAGIGIKPFWDLIVHGDSAIRRITFFDPTEFRSKVAGECDFDSREHGIGPDEAQRLDRAGQFAHVAARQAIAHSGLDPDRIPRDRIGVSMGSALGRVSSFDHWTARNTTNRFAVSLGGPGGRGRPLSEAEPSVIAQVVAQQVGARGPVRVVSNGCTSGLDAVSHGVQLIEDGQADVVIAGGTEAPLTPVAVSSMDAIRATSAHDGDPAEACRPFDRNRDGMVVAEAAGVLVLEEAGSARDRGAVVLAEMLGCGHRANAHHMTGLDARGSDLAEAIQESLRTAKVPAGEVDYVNAHGTATGHNDEHETAALKQALGPRAFTVPISSIKSMVGHSLGAAGAIELIACAMAIRDHLIPPTANLYDPDPKCDLDYVPLIGREHRTNVALCTGSGFGGLQTAILMGAPGGRR</sequence>
<dbReference type="SMART" id="SM00825">
    <property type="entry name" value="PKS_KS"/>
    <property type="match status" value="1"/>
</dbReference>
<protein>
    <submittedName>
        <fullName evidence="5">Act minimal PKS ketosynthase (KS/KS alpha)</fullName>
    </submittedName>
</protein>
<dbReference type="EMBL" id="FZNP01000004">
    <property type="protein sequence ID" value="SNR56550.1"/>
    <property type="molecule type" value="Genomic_DNA"/>
</dbReference>
<dbReference type="GO" id="GO:0006633">
    <property type="term" value="P:fatty acid biosynthetic process"/>
    <property type="evidence" value="ECO:0007669"/>
    <property type="project" value="InterPro"/>
</dbReference>
<dbReference type="GO" id="GO:0004315">
    <property type="term" value="F:3-oxoacyl-[acyl-carrier-protein] synthase activity"/>
    <property type="evidence" value="ECO:0007669"/>
    <property type="project" value="InterPro"/>
</dbReference>
<evidence type="ECO:0000256" key="2">
    <source>
        <dbReference type="ARBA" id="ARBA00022679"/>
    </source>
</evidence>
<dbReference type="InterPro" id="IPR016039">
    <property type="entry name" value="Thiolase-like"/>
</dbReference>
<dbReference type="Pfam" id="PF02801">
    <property type="entry name" value="Ketoacyl-synt_C"/>
    <property type="match status" value="1"/>
</dbReference>
<dbReference type="PANTHER" id="PTHR11712:SF336">
    <property type="entry name" value="3-OXOACYL-[ACYL-CARRIER-PROTEIN] SYNTHASE, MITOCHONDRIAL"/>
    <property type="match status" value="1"/>
</dbReference>
<keyword evidence="6" id="KW-1185">Reference proteome</keyword>
<dbReference type="InterPro" id="IPR000794">
    <property type="entry name" value="Beta-ketoacyl_synthase"/>
</dbReference>
<dbReference type="InterPro" id="IPR020841">
    <property type="entry name" value="PKS_Beta-ketoAc_synthase_dom"/>
</dbReference>
<comment type="similarity">
    <text evidence="1 3">Belongs to the thiolase-like superfamily. Beta-ketoacyl-ACP synthases family.</text>
</comment>
<dbReference type="Pfam" id="PF00109">
    <property type="entry name" value="ketoacyl-synt"/>
    <property type="match status" value="1"/>
</dbReference>
<dbReference type="InterPro" id="IPR018201">
    <property type="entry name" value="Ketoacyl_synth_AS"/>
</dbReference>
<dbReference type="InterPro" id="IPR014030">
    <property type="entry name" value="Ketoacyl_synth_N"/>
</dbReference>
<proteinExistence type="inferred from homology"/>
<reference evidence="6" key="1">
    <citation type="submission" date="2017-06" db="EMBL/GenBank/DDBJ databases">
        <authorList>
            <person name="Varghese N."/>
            <person name="Submissions S."/>
        </authorList>
    </citation>
    <scope>NUCLEOTIDE SEQUENCE [LARGE SCALE GENOMIC DNA]</scope>
    <source>
        <strain evidence="6">DSM 44485</strain>
    </source>
</reference>
<name>A0A238XCZ8_9ACTN</name>
<dbReference type="CDD" id="cd00834">
    <property type="entry name" value="KAS_I_II"/>
    <property type="match status" value="1"/>
</dbReference>
<dbReference type="PROSITE" id="PS52004">
    <property type="entry name" value="KS3_2"/>
    <property type="match status" value="1"/>
</dbReference>
<dbReference type="PANTHER" id="PTHR11712">
    <property type="entry name" value="POLYKETIDE SYNTHASE-RELATED"/>
    <property type="match status" value="1"/>
</dbReference>
<keyword evidence="2 3" id="KW-0808">Transferase</keyword>
<evidence type="ECO:0000313" key="6">
    <source>
        <dbReference type="Proteomes" id="UP000198420"/>
    </source>
</evidence>
<accession>A0A238XCZ8</accession>
<feature type="domain" description="Ketosynthase family 3 (KS3)" evidence="4">
    <location>
        <begin position="6"/>
        <end position="420"/>
    </location>
</feature>
<evidence type="ECO:0000259" key="4">
    <source>
        <dbReference type="PROSITE" id="PS52004"/>
    </source>
</evidence>
<dbReference type="Proteomes" id="UP000198420">
    <property type="component" value="Unassembled WGS sequence"/>
</dbReference>
<dbReference type="NCBIfam" id="NF005589">
    <property type="entry name" value="PRK07314.1"/>
    <property type="match status" value="1"/>
</dbReference>
<dbReference type="RefSeq" id="WP_089311843.1">
    <property type="nucleotide sequence ID" value="NZ_FZNP01000004.1"/>
</dbReference>
<organism evidence="5 6">
    <name type="scientific">Actinomadura mexicana</name>
    <dbReference type="NCBI Taxonomy" id="134959"/>
    <lineage>
        <taxon>Bacteria</taxon>
        <taxon>Bacillati</taxon>
        <taxon>Actinomycetota</taxon>
        <taxon>Actinomycetes</taxon>
        <taxon>Streptosporangiales</taxon>
        <taxon>Thermomonosporaceae</taxon>
        <taxon>Actinomadura</taxon>
    </lineage>
</organism>
<evidence type="ECO:0000313" key="5">
    <source>
        <dbReference type="EMBL" id="SNR56550.1"/>
    </source>
</evidence>